<evidence type="ECO:0000313" key="3">
    <source>
        <dbReference type="Proteomes" id="UP001152799"/>
    </source>
</evidence>
<evidence type="ECO:0000256" key="1">
    <source>
        <dbReference type="SAM" id="MobiDB-lite"/>
    </source>
</evidence>
<dbReference type="EMBL" id="OU892287">
    <property type="protein sequence ID" value="CAG9762539.1"/>
    <property type="molecule type" value="Genomic_DNA"/>
</dbReference>
<feature type="region of interest" description="Disordered" evidence="1">
    <location>
        <begin position="1"/>
        <end position="39"/>
    </location>
</feature>
<feature type="compositionally biased region" description="Basic and acidic residues" evidence="1">
    <location>
        <begin position="25"/>
        <end position="39"/>
    </location>
</feature>
<protein>
    <submittedName>
        <fullName evidence="2">Uncharacterized protein</fullName>
    </submittedName>
</protein>
<dbReference type="PANTHER" id="PTHR10773:SF19">
    <property type="match status" value="1"/>
</dbReference>
<keyword evidence="3" id="KW-1185">Reference proteome</keyword>
<reference evidence="2" key="1">
    <citation type="submission" date="2022-01" db="EMBL/GenBank/DDBJ databases">
        <authorList>
            <person name="King R."/>
        </authorList>
    </citation>
    <scope>NUCLEOTIDE SEQUENCE</scope>
</reference>
<dbReference type="Proteomes" id="UP001152799">
    <property type="component" value="Chromosome 11"/>
</dbReference>
<evidence type="ECO:0000313" key="2">
    <source>
        <dbReference type="EMBL" id="CAG9762539.1"/>
    </source>
</evidence>
<proteinExistence type="predicted"/>
<dbReference type="PANTHER" id="PTHR10773">
    <property type="entry name" value="DNA-DIRECTED RNA POLYMERASES I, II, AND III SUBUNIT RPABC2"/>
    <property type="match status" value="1"/>
</dbReference>
<gene>
    <name evidence="2" type="ORF">CEUTPL_LOCUS3218</name>
</gene>
<name>A0A9N9QLL3_9CUCU</name>
<feature type="compositionally biased region" description="Basic and acidic residues" evidence="1">
    <location>
        <begin position="1"/>
        <end position="15"/>
    </location>
</feature>
<dbReference type="OrthoDB" id="6772146at2759"/>
<feature type="region of interest" description="Disordered" evidence="1">
    <location>
        <begin position="389"/>
        <end position="414"/>
    </location>
</feature>
<organism evidence="2 3">
    <name type="scientific">Ceutorhynchus assimilis</name>
    <name type="common">cabbage seed weevil</name>
    <dbReference type="NCBI Taxonomy" id="467358"/>
    <lineage>
        <taxon>Eukaryota</taxon>
        <taxon>Metazoa</taxon>
        <taxon>Ecdysozoa</taxon>
        <taxon>Arthropoda</taxon>
        <taxon>Hexapoda</taxon>
        <taxon>Insecta</taxon>
        <taxon>Pterygota</taxon>
        <taxon>Neoptera</taxon>
        <taxon>Endopterygota</taxon>
        <taxon>Coleoptera</taxon>
        <taxon>Polyphaga</taxon>
        <taxon>Cucujiformia</taxon>
        <taxon>Curculionidae</taxon>
        <taxon>Ceutorhynchinae</taxon>
        <taxon>Ceutorhynchus</taxon>
    </lineage>
</organism>
<dbReference type="AlphaFoldDB" id="A0A9N9QLL3"/>
<sequence length="437" mass="51417">MDVHDNKKSTKHEIELIEDTNESDNDLREPFSDIDLSDREDPTYVQSCEVPRCKQEIDKKPAKKIMEIPEDFPVEWSPREYQHVKQPRTNKRKLAKALRNSGKEYVSVKTQKRIPMRKIGPACNAEWCKKGGRECRKFTEEIRQAIFSDFYNLADLQLQREFLVRFVEQKLKKSNTKPDGKSRRTYTKTFFLPFNGEPTKVCRKMFISTLDVGEKVLRNAVKKVQSTGVLEKEKRGGRDKISALKDRAVRDSIINHINKFPRVESHYYRKDSSREYLHGDLSLRKMYDMFIEELQSTESKPSFSLYRFIFKKINLSFHRPKKDQCGTCRVYHQASEEEKIKIKEIFDKHIVEKEAVRELKENFKSAAKNDPKIFCACFDLQQRAKRPLQETQVVAGPSGVNTNNGEEDSPRKKKLRQQLQLQKVRRNQRRLGYLAKN</sequence>
<accession>A0A9N9QLL3</accession>